<sequence>MAEFWYAKAFLIDLLHKTFGRQAVEDFS</sequence>
<organism evidence="1 2">
    <name type="scientific">Sphingobium jiangsuense</name>
    <dbReference type="NCBI Taxonomy" id="870476"/>
    <lineage>
        <taxon>Bacteria</taxon>
        <taxon>Pseudomonadati</taxon>
        <taxon>Pseudomonadota</taxon>
        <taxon>Alphaproteobacteria</taxon>
        <taxon>Sphingomonadales</taxon>
        <taxon>Sphingomonadaceae</taxon>
        <taxon>Sphingobium</taxon>
    </lineage>
</organism>
<dbReference type="Proteomes" id="UP000571950">
    <property type="component" value="Unassembled WGS sequence"/>
</dbReference>
<keyword evidence="2" id="KW-1185">Reference proteome</keyword>
<reference evidence="1 2" key="1">
    <citation type="submission" date="2020-08" db="EMBL/GenBank/DDBJ databases">
        <title>Genomic Encyclopedia of Type Strains, Phase IV (KMG-IV): sequencing the most valuable type-strain genomes for metagenomic binning, comparative biology and taxonomic classification.</title>
        <authorList>
            <person name="Goeker M."/>
        </authorList>
    </citation>
    <scope>NUCLEOTIDE SEQUENCE [LARGE SCALE GENOMIC DNA]</scope>
    <source>
        <strain evidence="1 2">DSM 26189</strain>
    </source>
</reference>
<protein>
    <submittedName>
        <fullName evidence="1">Uncharacterized protein</fullName>
    </submittedName>
</protein>
<evidence type="ECO:0000313" key="1">
    <source>
        <dbReference type="EMBL" id="MBB3926383.1"/>
    </source>
</evidence>
<dbReference type="EMBL" id="JACIDT010000006">
    <property type="protein sequence ID" value="MBB3926383.1"/>
    <property type="molecule type" value="Genomic_DNA"/>
</dbReference>
<dbReference type="AlphaFoldDB" id="A0A7W6FPZ4"/>
<name>A0A7W6FPZ4_9SPHN</name>
<evidence type="ECO:0000313" key="2">
    <source>
        <dbReference type="Proteomes" id="UP000571950"/>
    </source>
</evidence>
<comment type="caution">
    <text evidence="1">The sequence shown here is derived from an EMBL/GenBank/DDBJ whole genome shotgun (WGS) entry which is preliminary data.</text>
</comment>
<gene>
    <name evidence="1" type="ORF">GGR43_002100</name>
</gene>
<accession>A0A7W6FPZ4</accession>
<proteinExistence type="predicted"/>